<name>A0ABV8JZQ8_9BACL</name>
<dbReference type="InterPro" id="IPR004925">
    <property type="entry name" value="HpaB/PvcC/4-BUDH"/>
</dbReference>
<dbReference type="EMBL" id="JBHSAM010000020">
    <property type="protein sequence ID" value="MFC4099746.1"/>
    <property type="molecule type" value="Genomic_DNA"/>
</dbReference>
<sequence length="486" mass="54738">MVEERIKMANTRMTAGKAYLDRLNDGRRVWLDGEIVPDIRSHPAFRGTVRSVAALLDLQDAPATKSQLTFKTDNGAKAHIAYLIPESKQDLFRRSEGLRIWSEATFGIMSRVAGFYRSQLTGWYIARNLISREQPYFPQKIADYYAYVRDNDLLVTAAGHDPQIDRTKLAHELGDLYTAVRIVRETEEGLVVRGAKMIGTGAPYMDEIVVSPHSKKTDDEQRYAVMFAIPASHPGVHLICRESFASDREDDHPLSSRFDEMDAVLVFDDALIPWERVFVKDDPDAIWRIRSDRMVSAISLHENIVRLASKLEFMAAVGTELAESIGITKFAHVQEKLAELYAQLEAIRALLLSAEHRATLHPLGVWEPALEPILTAKNLGNRYYPRAVEILQQLSGAGMLQVPSTIAELSGPLGSKLRTIYRGADRDAEERVKLLKLSWDLVGSRLGARHELYERFYAGDPVRTYAGQYLAYDKQPLLDKVARVTG</sequence>
<dbReference type="InterPro" id="IPR024719">
    <property type="entry name" value="HpaB/PvcC/4-BUDH_C"/>
</dbReference>
<keyword evidence="2" id="KW-0274">FAD</keyword>
<reference evidence="7" key="1">
    <citation type="journal article" date="2019" name="Int. J. Syst. Evol. Microbiol.">
        <title>The Global Catalogue of Microorganisms (GCM) 10K type strain sequencing project: providing services to taxonomists for standard genome sequencing and annotation.</title>
        <authorList>
            <consortium name="The Broad Institute Genomics Platform"/>
            <consortium name="The Broad Institute Genome Sequencing Center for Infectious Disease"/>
            <person name="Wu L."/>
            <person name="Ma J."/>
        </authorList>
    </citation>
    <scope>NUCLEOTIDE SEQUENCE [LARGE SCALE GENOMIC DNA]</scope>
    <source>
        <strain evidence="7">IBRC-M 10987</strain>
    </source>
</reference>
<evidence type="ECO:0000259" key="4">
    <source>
        <dbReference type="Pfam" id="PF03241"/>
    </source>
</evidence>
<evidence type="ECO:0000256" key="2">
    <source>
        <dbReference type="ARBA" id="ARBA00022827"/>
    </source>
</evidence>
<dbReference type="SUPFAM" id="SSF47203">
    <property type="entry name" value="Acyl-CoA dehydrogenase C-terminal domain-like"/>
    <property type="match status" value="1"/>
</dbReference>
<evidence type="ECO:0000313" key="6">
    <source>
        <dbReference type="EMBL" id="MFC4099746.1"/>
    </source>
</evidence>
<dbReference type="InterPro" id="IPR046373">
    <property type="entry name" value="Acyl-CoA_Oxase/DH_mid-dom_sf"/>
</dbReference>
<dbReference type="InterPro" id="IPR009100">
    <property type="entry name" value="AcylCoA_DH/oxidase_NM_dom_sf"/>
</dbReference>
<dbReference type="PANTHER" id="PTHR36117:SF3">
    <property type="entry name" value="4-HYDROXYPHENYLACETATE 3-MONOOXYGENASE-RELATED"/>
    <property type="match status" value="1"/>
</dbReference>
<evidence type="ECO:0000256" key="3">
    <source>
        <dbReference type="ARBA" id="ARBA00023002"/>
    </source>
</evidence>
<keyword evidence="7" id="KW-1185">Reference proteome</keyword>
<gene>
    <name evidence="6" type="ORF">ACFOZ8_08760</name>
</gene>
<dbReference type="Gene3D" id="2.40.110.10">
    <property type="entry name" value="Butyryl-CoA Dehydrogenase, subunit A, domain 2"/>
    <property type="match status" value="1"/>
</dbReference>
<evidence type="ECO:0000259" key="5">
    <source>
        <dbReference type="Pfam" id="PF11794"/>
    </source>
</evidence>
<dbReference type="Pfam" id="PF03241">
    <property type="entry name" value="HpaB"/>
    <property type="match status" value="1"/>
</dbReference>
<comment type="caution">
    <text evidence="6">The sequence shown here is derived from an EMBL/GenBank/DDBJ whole genome shotgun (WGS) entry which is preliminary data.</text>
</comment>
<dbReference type="InterPro" id="IPR024674">
    <property type="entry name" value="HpaB/PvcC/4-BUDH_N"/>
</dbReference>
<feature type="domain" description="HpaB/PvcC/4-BUDH N-terminal" evidence="5">
    <location>
        <begin position="16"/>
        <end position="279"/>
    </location>
</feature>
<organism evidence="6 7">
    <name type="scientific">Paenibacillus xanthanilyticus</name>
    <dbReference type="NCBI Taxonomy" id="1783531"/>
    <lineage>
        <taxon>Bacteria</taxon>
        <taxon>Bacillati</taxon>
        <taxon>Bacillota</taxon>
        <taxon>Bacilli</taxon>
        <taxon>Bacillales</taxon>
        <taxon>Paenibacillaceae</taxon>
        <taxon>Paenibacillus</taxon>
    </lineage>
</organism>
<dbReference type="PANTHER" id="PTHR36117">
    <property type="entry name" value="4-HYDROXYPHENYLACETATE 3-MONOOXYGENASE-RELATED"/>
    <property type="match status" value="1"/>
</dbReference>
<protein>
    <submittedName>
        <fullName evidence="6">4-hydroxyphenylacetate 3-hydroxylase family protein</fullName>
    </submittedName>
</protein>
<keyword evidence="3" id="KW-0560">Oxidoreductase</keyword>
<evidence type="ECO:0000256" key="1">
    <source>
        <dbReference type="ARBA" id="ARBA00022630"/>
    </source>
</evidence>
<accession>A0ABV8JZQ8</accession>
<dbReference type="Gene3D" id="1.20.140.10">
    <property type="entry name" value="Butyryl-CoA Dehydrogenase, subunit A, domain 3"/>
    <property type="match status" value="1"/>
</dbReference>
<dbReference type="Pfam" id="PF11794">
    <property type="entry name" value="HpaB_N"/>
    <property type="match status" value="1"/>
</dbReference>
<dbReference type="PIRSF" id="PIRSF000331">
    <property type="entry name" value="HpaA_HpaB"/>
    <property type="match status" value="1"/>
</dbReference>
<proteinExistence type="predicted"/>
<dbReference type="InterPro" id="IPR036250">
    <property type="entry name" value="AcylCo_DH-like_C"/>
</dbReference>
<keyword evidence="1" id="KW-0285">Flavoprotein</keyword>
<evidence type="ECO:0000313" key="7">
    <source>
        <dbReference type="Proteomes" id="UP001595715"/>
    </source>
</evidence>
<dbReference type="Gene3D" id="1.10.3140.10">
    <property type="entry name" value="4-hydroxybutyryl-coa dehydratase, domain 1"/>
    <property type="match status" value="1"/>
</dbReference>
<feature type="domain" description="HpaB/PvcC/4-BUDH C-terminal" evidence="4">
    <location>
        <begin position="301"/>
        <end position="484"/>
    </location>
</feature>
<dbReference type="RefSeq" id="WP_377718428.1">
    <property type="nucleotide sequence ID" value="NZ_JBHSAM010000020.1"/>
</dbReference>
<dbReference type="SUPFAM" id="SSF56645">
    <property type="entry name" value="Acyl-CoA dehydrogenase NM domain-like"/>
    <property type="match status" value="1"/>
</dbReference>
<dbReference type="Proteomes" id="UP001595715">
    <property type="component" value="Unassembled WGS sequence"/>
</dbReference>